<dbReference type="InterPro" id="IPR035985">
    <property type="entry name" value="Ubiquitin-activating_enz"/>
</dbReference>
<dbReference type="InterPro" id="IPR045886">
    <property type="entry name" value="ThiF/MoeB/HesA"/>
</dbReference>
<dbReference type="PROSITE" id="PS00065">
    <property type="entry name" value="D_2_HYDROXYACID_DH_1"/>
    <property type="match status" value="1"/>
</dbReference>
<name>A0A9D7E168_9PROT</name>
<reference evidence="2" key="1">
    <citation type="submission" date="2020-10" db="EMBL/GenBank/DDBJ databases">
        <title>Connecting structure to function with the recovery of over 1000 high-quality activated sludge metagenome-assembled genomes encoding full-length rRNA genes using long-read sequencing.</title>
        <authorList>
            <person name="Singleton C.M."/>
            <person name="Petriglieri F."/>
            <person name="Kristensen J.M."/>
            <person name="Kirkegaard R.H."/>
            <person name="Michaelsen T.Y."/>
            <person name="Andersen M.H."/>
            <person name="Karst S.M."/>
            <person name="Dueholm M.S."/>
            <person name="Nielsen P.H."/>
            <person name="Albertsen M."/>
        </authorList>
    </citation>
    <scope>NUCLEOTIDE SEQUENCE</scope>
    <source>
        <strain evidence="2">Bjer_18-Q3-R1-45_BAT3C.347</strain>
    </source>
</reference>
<dbReference type="Gene3D" id="3.40.50.720">
    <property type="entry name" value="NAD(P)-binding Rossmann-like Domain"/>
    <property type="match status" value="1"/>
</dbReference>
<evidence type="ECO:0000313" key="3">
    <source>
        <dbReference type="Proteomes" id="UP000807785"/>
    </source>
</evidence>
<dbReference type="AlphaFoldDB" id="A0A9D7E168"/>
<dbReference type="PANTHER" id="PTHR10953:SF102">
    <property type="entry name" value="ADENYLYLTRANSFERASE AND SULFURTRANSFERASE MOCS3"/>
    <property type="match status" value="1"/>
</dbReference>
<evidence type="ECO:0000313" key="2">
    <source>
        <dbReference type="EMBL" id="MBK6972269.1"/>
    </source>
</evidence>
<accession>A0A9D7E168</accession>
<dbReference type="GO" id="GO:0016616">
    <property type="term" value="F:oxidoreductase activity, acting on the CH-OH group of donors, NAD or NADP as acceptor"/>
    <property type="evidence" value="ECO:0007669"/>
    <property type="project" value="UniProtKB-ARBA"/>
</dbReference>
<dbReference type="GO" id="GO:0005737">
    <property type="term" value="C:cytoplasm"/>
    <property type="evidence" value="ECO:0007669"/>
    <property type="project" value="TreeGrafter"/>
</dbReference>
<dbReference type="PANTHER" id="PTHR10953">
    <property type="entry name" value="UBIQUITIN-ACTIVATING ENZYME E1"/>
    <property type="match status" value="1"/>
</dbReference>
<dbReference type="InterPro" id="IPR000594">
    <property type="entry name" value="ThiF_NAD_FAD-bd"/>
</dbReference>
<dbReference type="Pfam" id="PF00899">
    <property type="entry name" value="ThiF"/>
    <property type="match status" value="1"/>
</dbReference>
<dbReference type="SUPFAM" id="SSF69572">
    <property type="entry name" value="Activating enzymes of the ubiquitin-like proteins"/>
    <property type="match status" value="1"/>
</dbReference>
<comment type="caution">
    <text evidence="2">The sequence shown here is derived from an EMBL/GenBank/DDBJ whole genome shotgun (WGS) entry which is preliminary data.</text>
</comment>
<protein>
    <submittedName>
        <fullName evidence="2">ThiF family adenylyltransferase</fullName>
    </submittedName>
</protein>
<evidence type="ECO:0000259" key="1">
    <source>
        <dbReference type="Pfam" id="PF00899"/>
    </source>
</evidence>
<gene>
    <name evidence="2" type="ORF">IPH26_04695</name>
</gene>
<organism evidence="2 3">
    <name type="scientific">Candidatus Methylophosphatis roskildensis</name>
    <dbReference type="NCBI Taxonomy" id="2899263"/>
    <lineage>
        <taxon>Bacteria</taxon>
        <taxon>Pseudomonadati</taxon>
        <taxon>Pseudomonadota</taxon>
        <taxon>Betaproteobacteria</taxon>
        <taxon>Nitrosomonadales</taxon>
        <taxon>Sterolibacteriaceae</taxon>
        <taxon>Candidatus Methylophosphatis</taxon>
    </lineage>
</organism>
<feature type="domain" description="THIF-type NAD/FAD binding fold" evidence="1">
    <location>
        <begin position="10"/>
        <end position="235"/>
    </location>
</feature>
<proteinExistence type="predicted"/>
<dbReference type="GO" id="GO:0004792">
    <property type="term" value="F:thiosulfate-cyanide sulfurtransferase activity"/>
    <property type="evidence" value="ECO:0007669"/>
    <property type="project" value="TreeGrafter"/>
</dbReference>
<dbReference type="GO" id="GO:0016779">
    <property type="term" value="F:nucleotidyltransferase activity"/>
    <property type="evidence" value="ECO:0007669"/>
    <property type="project" value="UniProtKB-KW"/>
</dbReference>
<sequence>MNVAPPDRYSRHRAIAGFSQERLQAMRVAVFGAGAIGNEVVKNLCLLGIGSIDLYDFDTVELHNLTRSILLRETDVGKPKAVAVAARAAEIDGNVTLRAVPGDLRDTLGPAAAAGYDVAIGALDNFEARQRVNRLCRLVGRPWVSAAIDSRHASVETFPFDRHAGVACYECGLPDSVYARLAERLSCGGLARAARAERIVPTTAITASLAAARAVQQALTLPQTSSRRWLIDSESGLASDALIPVRADCPGCGEPPVSVVERLARDGGITGALLAREARRLAGELADDVRVELAEPIARAAACTRCGPTAATRAIIGKPARRVDQTAVFCFGCGGETVRIELADVLGIDELERDLAEFAIPLAFARVGADLLDMTPALPGKEIHRD</sequence>
<dbReference type="EMBL" id="JADJEV010000002">
    <property type="protein sequence ID" value="MBK6972269.1"/>
    <property type="molecule type" value="Genomic_DNA"/>
</dbReference>
<keyword evidence="2" id="KW-0548">Nucleotidyltransferase</keyword>
<dbReference type="InterPro" id="IPR029752">
    <property type="entry name" value="D-isomer_DH_CS1"/>
</dbReference>
<keyword evidence="2" id="KW-0808">Transferase</keyword>
<dbReference type="Proteomes" id="UP000807785">
    <property type="component" value="Unassembled WGS sequence"/>
</dbReference>
<dbReference type="GO" id="GO:0008641">
    <property type="term" value="F:ubiquitin-like modifier activating enzyme activity"/>
    <property type="evidence" value="ECO:0007669"/>
    <property type="project" value="InterPro"/>
</dbReference>